<dbReference type="RefSeq" id="XP_023451445.2">
    <property type="nucleotide sequence ID" value="XM_023602628.2"/>
</dbReference>
<accession>A0ABZ0P1T3</accession>
<gene>
    <name evidence="1" type="ORF">RHO25_010462</name>
</gene>
<reference evidence="1 2" key="1">
    <citation type="submission" date="2023-09" db="EMBL/GenBank/DDBJ databases">
        <title>Complete-Gapless Cercospora beticola genome.</title>
        <authorList>
            <person name="Wyatt N.A."/>
            <person name="Spanner R.E."/>
            <person name="Bolton M.D."/>
        </authorList>
    </citation>
    <scope>NUCLEOTIDE SEQUENCE [LARGE SCALE GENOMIC DNA]</scope>
    <source>
        <strain evidence="1">Cb09-40</strain>
    </source>
</reference>
<organism evidence="1 2">
    <name type="scientific">Cercospora beticola</name>
    <name type="common">Sugarbeet leaf spot fungus</name>
    <dbReference type="NCBI Taxonomy" id="122368"/>
    <lineage>
        <taxon>Eukaryota</taxon>
        <taxon>Fungi</taxon>
        <taxon>Dikarya</taxon>
        <taxon>Ascomycota</taxon>
        <taxon>Pezizomycotina</taxon>
        <taxon>Dothideomycetes</taxon>
        <taxon>Dothideomycetidae</taxon>
        <taxon>Mycosphaerellales</taxon>
        <taxon>Mycosphaerellaceae</taxon>
        <taxon>Cercospora</taxon>
    </lineage>
</organism>
<evidence type="ECO:0000313" key="2">
    <source>
        <dbReference type="Proteomes" id="UP001302367"/>
    </source>
</evidence>
<dbReference type="GeneID" id="35433651"/>
<evidence type="ECO:0000313" key="1">
    <source>
        <dbReference type="EMBL" id="WPB05808.1"/>
    </source>
</evidence>
<name>A0ABZ0P1T3_CERBT</name>
<dbReference type="Proteomes" id="UP001302367">
    <property type="component" value="Chromosome 7"/>
</dbReference>
<keyword evidence="2" id="KW-1185">Reference proteome</keyword>
<dbReference type="EMBL" id="CP134190">
    <property type="protein sequence ID" value="WPB05808.1"/>
    <property type="molecule type" value="Genomic_DNA"/>
</dbReference>
<sequence>MRPQATLMWSTKILQDGLSLGRSIDRKDGSSSDDDGRTSFENTVDIMREILLDIYGSKLPGEHIEMNSASVRTAHIDAAPSIMADLNLTTMSTKRRGQDRLFDNATRIEGNRKMIFAWVSDC</sequence>
<protein>
    <submittedName>
        <fullName evidence="1">Uncharacterized protein</fullName>
    </submittedName>
</protein>
<proteinExistence type="predicted"/>